<evidence type="ECO:0000313" key="1">
    <source>
        <dbReference type="EMBL" id="TWU22574.1"/>
    </source>
</evidence>
<dbReference type="PROSITE" id="PS51257">
    <property type="entry name" value="PROKAR_LIPOPROTEIN"/>
    <property type="match status" value="1"/>
</dbReference>
<dbReference type="AlphaFoldDB" id="A0A5C6CG92"/>
<protein>
    <submittedName>
        <fullName evidence="1">Uncharacterized protein</fullName>
    </submittedName>
</protein>
<sequence>MLRSMPTFPAGMIAVRLAFVSIIFSTIGCGSGSSSSSQTEDVHLKVLGLLYGQFMSQSAGKAPANQKVFLEYLKSDSANWDNLAPSAEDFLSKSGDGTELTVLFGSEVKTPEDGGLPWVAFEKLPEENKYRVVNARGFVRLVDKQELDQLFPIAS</sequence>
<proteinExistence type="predicted"/>
<reference evidence="1 2" key="1">
    <citation type="submission" date="2019-02" db="EMBL/GenBank/DDBJ databases">
        <title>Deep-cultivation of Planctomycetes and their phenomic and genomic characterization uncovers novel biology.</title>
        <authorList>
            <person name="Wiegand S."/>
            <person name="Jogler M."/>
            <person name="Boedeker C."/>
            <person name="Pinto D."/>
            <person name="Vollmers J."/>
            <person name="Rivas-Marin E."/>
            <person name="Kohn T."/>
            <person name="Peeters S.H."/>
            <person name="Heuer A."/>
            <person name="Rast P."/>
            <person name="Oberbeckmann S."/>
            <person name="Bunk B."/>
            <person name="Jeske O."/>
            <person name="Meyerdierks A."/>
            <person name="Storesund J.E."/>
            <person name="Kallscheuer N."/>
            <person name="Luecker S."/>
            <person name="Lage O.M."/>
            <person name="Pohl T."/>
            <person name="Merkel B.J."/>
            <person name="Hornburger P."/>
            <person name="Mueller R.-W."/>
            <person name="Bruemmer F."/>
            <person name="Labrenz M."/>
            <person name="Spormann A.M."/>
            <person name="Op Den Camp H."/>
            <person name="Overmann J."/>
            <person name="Amann R."/>
            <person name="Jetten M.S.M."/>
            <person name="Mascher T."/>
            <person name="Medema M.H."/>
            <person name="Devos D.P."/>
            <person name="Kaster A.-K."/>
            <person name="Ovreas L."/>
            <person name="Rohde M."/>
            <person name="Galperin M.Y."/>
            <person name="Jogler C."/>
        </authorList>
    </citation>
    <scope>NUCLEOTIDE SEQUENCE [LARGE SCALE GENOMIC DNA]</scope>
    <source>
        <strain evidence="1 2">Pla144</strain>
    </source>
</reference>
<dbReference type="Proteomes" id="UP000318437">
    <property type="component" value="Unassembled WGS sequence"/>
</dbReference>
<evidence type="ECO:0000313" key="2">
    <source>
        <dbReference type="Proteomes" id="UP000318437"/>
    </source>
</evidence>
<dbReference type="OrthoDB" id="274821at2"/>
<keyword evidence="2" id="KW-1185">Reference proteome</keyword>
<comment type="caution">
    <text evidence="1">The sequence shown here is derived from an EMBL/GenBank/DDBJ whole genome shotgun (WGS) entry which is preliminary data.</text>
</comment>
<organism evidence="1 2">
    <name type="scientific">Bythopirellula polymerisocia</name>
    <dbReference type="NCBI Taxonomy" id="2528003"/>
    <lineage>
        <taxon>Bacteria</taxon>
        <taxon>Pseudomonadati</taxon>
        <taxon>Planctomycetota</taxon>
        <taxon>Planctomycetia</taxon>
        <taxon>Pirellulales</taxon>
        <taxon>Lacipirellulaceae</taxon>
        <taxon>Bythopirellula</taxon>
    </lineage>
</organism>
<dbReference type="RefSeq" id="WP_146452346.1">
    <property type="nucleotide sequence ID" value="NZ_SJPS01000007.1"/>
</dbReference>
<accession>A0A5C6CG92</accession>
<gene>
    <name evidence="1" type="ORF">Pla144_40340</name>
</gene>
<dbReference type="EMBL" id="SJPS01000007">
    <property type="protein sequence ID" value="TWU22574.1"/>
    <property type="molecule type" value="Genomic_DNA"/>
</dbReference>
<name>A0A5C6CG92_9BACT</name>